<dbReference type="GO" id="GO:0003677">
    <property type="term" value="F:DNA binding"/>
    <property type="evidence" value="ECO:0007669"/>
    <property type="project" value="UniProtKB-KW"/>
</dbReference>
<accession>A0AAW9RTM5</accession>
<dbReference type="AlphaFoldDB" id="A0AAW9RTM5"/>
<keyword evidence="2" id="KW-0238">DNA-binding</keyword>
<evidence type="ECO:0000313" key="6">
    <source>
        <dbReference type="Proteomes" id="UP001378188"/>
    </source>
</evidence>
<dbReference type="RefSeq" id="WP_340329501.1">
    <property type="nucleotide sequence ID" value="NZ_JAZHOF010000003.1"/>
</dbReference>
<proteinExistence type="predicted"/>
<dbReference type="EMBL" id="JAZHOF010000003">
    <property type="protein sequence ID" value="MEJ8571428.1"/>
    <property type="molecule type" value="Genomic_DNA"/>
</dbReference>
<dbReference type="Gene3D" id="1.20.120.530">
    <property type="entry name" value="GntR ligand-binding domain-like"/>
    <property type="match status" value="1"/>
</dbReference>
<dbReference type="SUPFAM" id="SSF46785">
    <property type="entry name" value="Winged helix' DNA-binding domain"/>
    <property type="match status" value="1"/>
</dbReference>
<dbReference type="PANTHER" id="PTHR43537">
    <property type="entry name" value="TRANSCRIPTIONAL REGULATOR, GNTR FAMILY"/>
    <property type="match status" value="1"/>
</dbReference>
<comment type="caution">
    <text evidence="5">The sequence shown here is derived from an EMBL/GenBank/DDBJ whole genome shotgun (WGS) entry which is preliminary data.</text>
</comment>
<dbReference type="GO" id="GO:0003700">
    <property type="term" value="F:DNA-binding transcription factor activity"/>
    <property type="evidence" value="ECO:0007669"/>
    <property type="project" value="InterPro"/>
</dbReference>
<gene>
    <name evidence="5" type="ORF">V3328_08090</name>
</gene>
<evidence type="ECO:0000313" key="5">
    <source>
        <dbReference type="EMBL" id="MEJ8571428.1"/>
    </source>
</evidence>
<evidence type="ECO:0000256" key="3">
    <source>
        <dbReference type="ARBA" id="ARBA00023163"/>
    </source>
</evidence>
<dbReference type="SUPFAM" id="SSF48008">
    <property type="entry name" value="GntR ligand-binding domain-like"/>
    <property type="match status" value="1"/>
</dbReference>
<protein>
    <submittedName>
        <fullName evidence="5">GntR family transcriptional regulator</fullName>
    </submittedName>
</protein>
<dbReference type="CDD" id="cd07377">
    <property type="entry name" value="WHTH_GntR"/>
    <property type="match status" value="1"/>
</dbReference>
<dbReference type="Pfam" id="PF00392">
    <property type="entry name" value="GntR"/>
    <property type="match status" value="1"/>
</dbReference>
<dbReference type="InterPro" id="IPR008920">
    <property type="entry name" value="TF_FadR/GntR_C"/>
</dbReference>
<dbReference type="InterPro" id="IPR036388">
    <property type="entry name" value="WH-like_DNA-bd_sf"/>
</dbReference>
<dbReference type="InterPro" id="IPR011711">
    <property type="entry name" value="GntR_C"/>
</dbReference>
<feature type="domain" description="HTH gntR-type" evidence="4">
    <location>
        <begin position="13"/>
        <end position="80"/>
    </location>
</feature>
<dbReference type="Proteomes" id="UP001378188">
    <property type="component" value="Unassembled WGS sequence"/>
</dbReference>
<keyword evidence="6" id="KW-1185">Reference proteome</keyword>
<dbReference type="Pfam" id="PF07729">
    <property type="entry name" value="FCD"/>
    <property type="match status" value="1"/>
</dbReference>
<organism evidence="5 6">
    <name type="scientific">Microbaculum marinum</name>
    <dbReference type="NCBI Taxonomy" id="1764581"/>
    <lineage>
        <taxon>Bacteria</taxon>
        <taxon>Pseudomonadati</taxon>
        <taxon>Pseudomonadota</taxon>
        <taxon>Alphaproteobacteria</taxon>
        <taxon>Hyphomicrobiales</taxon>
        <taxon>Tepidamorphaceae</taxon>
        <taxon>Microbaculum</taxon>
    </lineage>
</organism>
<dbReference type="Gene3D" id="1.10.10.10">
    <property type="entry name" value="Winged helix-like DNA-binding domain superfamily/Winged helix DNA-binding domain"/>
    <property type="match status" value="1"/>
</dbReference>
<dbReference type="PANTHER" id="PTHR43537:SF49">
    <property type="entry name" value="TRANSCRIPTIONAL REGULATORY PROTEIN"/>
    <property type="match status" value="1"/>
</dbReference>
<keyword evidence="3" id="KW-0804">Transcription</keyword>
<evidence type="ECO:0000256" key="1">
    <source>
        <dbReference type="ARBA" id="ARBA00023015"/>
    </source>
</evidence>
<evidence type="ECO:0000256" key="2">
    <source>
        <dbReference type="ARBA" id="ARBA00023125"/>
    </source>
</evidence>
<dbReference type="InterPro" id="IPR036390">
    <property type="entry name" value="WH_DNA-bd_sf"/>
</dbReference>
<dbReference type="SMART" id="SM00895">
    <property type="entry name" value="FCD"/>
    <property type="match status" value="1"/>
</dbReference>
<dbReference type="SMART" id="SM00345">
    <property type="entry name" value="HTH_GNTR"/>
    <property type="match status" value="1"/>
</dbReference>
<dbReference type="PROSITE" id="PS50949">
    <property type="entry name" value="HTH_GNTR"/>
    <property type="match status" value="1"/>
</dbReference>
<dbReference type="InterPro" id="IPR000524">
    <property type="entry name" value="Tscrpt_reg_HTH_GntR"/>
</dbReference>
<name>A0AAW9RTM5_9HYPH</name>
<reference evidence="5 6" key="1">
    <citation type="submission" date="2024-02" db="EMBL/GenBank/DDBJ databases">
        <title>Genome analysis and characterization of Microbaculum marinisediminis sp. nov., isolated from marine sediment.</title>
        <authorList>
            <person name="Du Z.-J."/>
            <person name="Ye Y.-Q."/>
            <person name="Zhang Z.-R."/>
            <person name="Yuan S.-M."/>
            <person name="Zhang X.-Y."/>
        </authorList>
    </citation>
    <scope>NUCLEOTIDE SEQUENCE [LARGE SCALE GENOMIC DNA]</scope>
    <source>
        <strain evidence="5 6">SDUM1044001</strain>
    </source>
</reference>
<sequence>MSASADRDEERSPSQTVRAQLALRDLILGGELRPGDRISELPMVDRLGVSRTPVRLALVRLEEEGLLEAIPSGGFAVRSFSERDVFDAIEVRGALEGLAARLAAERGVPADDLLPIRDCLAELDAVVEQSHAGTDAFPAYVELNARFHRLLLDLADSPSVARQVERAATLPFASPSAFVKVQAELPEARTVLTVAQDHHRCVIDAIEGREGTRAEAIMREHARLASRNLRFALRNKAAFELIPGAALLRRRGRT</sequence>
<evidence type="ECO:0000259" key="4">
    <source>
        <dbReference type="PROSITE" id="PS50949"/>
    </source>
</evidence>
<keyword evidence="1" id="KW-0805">Transcription regulation</keyword>